<proteinExistence type="predicted"/>
<evidence type="ECO:0000313" key="2">
    <source>
        <dbReference type="EMBL" id="MCD2196181.1"/>
    </source>
</evidence>
<keyword evidence="1" id="KW-0812">Transmembrane</keyword>
<reference evidence="2 3" key="1">
    <citation type="submission" date="2021-11" db="EMBL/GenBank/DDBJ databases">
        <title>Draft genome sequence of Actinomycetospora sp. SF1 isolated from the rhizosphere soil.</title>
        <authorList>
            <person name="Duangmal K."/>
            <person name="Chantavorakit T."/>
        </authorList>
    </citation>
    <scope>NUCLEOTIDE SEQUENCE [LARGE SCALE GENOMIC DNA]</scope>
    <source>
        <strain evidence="2 3">TBRC 5722</strain>
    </source>
</reference>
<keyword evidence="1" id="KW-1133">Transmembrane helix</keyword>
<keyword evidence="1" id="KW-0472">Membrane</keyword>
<keyword evidence="3" id="KW-1185">Reference proteome</keyword>
<evidence type="ECO:0000256" key="1">
    <source>
        <dbReference type="SAM" id="Phobius"/>
    </source>
</evidence>
<dbReference type="EMBL" id="JAJNDB010000005">
    <property type="protein sequence ID" value="MCD2196181.1"/>
    <property type="molecule type" value="Genomic_DNA"/>
</dbReference>
<name>A0ABS8PFI1_9PSEU</name>
<sequence length="280" mass="31180">MSIGQAGGPALTTIVNQATAVIPTRITPRVPHPTALAAAAQRYHRRSAFYEERTAAWSGNLSERFSDIAGVVSSDFGERFQSVLTDTERTIDSSDPFKDWQCYAAELDRRLNDEVWNNHQVAVSAVRSLSESSARYLALDETEVIDPPPPSLQSALASEAPDATALKGGRLNALINIVMRGYMGFMMLLMVSNLVLKISMSAWYGVLPFGLLAAVAWREERARRLAARRAEAQRLTRNHLDEFATRAMKDSQDLLRALEYGLRQAYRARVARVLATPEWR</sequence>
<dbReference type="RefSeq" id="WP_230738035.1">
    <property type="nucleotide sequence ID" value="NZ_JAJNDB010000005.1"/>
</dbReference>
<feature type="transmembrane region" description="Helical" evidence="1">
    <location>
        <begin position="202"/>
        <end position="219"/>
    </location>
</feature>
<feature type="transmembrane region" description="Helical" evidence="1">
    <location>
        <begin position="177"/>
        <end position="196"/>
    </location>
</feature>
<evidence type="ECO:0000313" key="3">
    <source>
        <dbReference type="Proteomes" id="UP001199469"/>
    </source>
</evidence>
<comment type="caution">
    <text evidence="2">The sequence shown here is derived from an EMBL/GenBank/DDBJ whole genome shotgun (WGS) entry which is preliminary data.</text>
</comment>
<dbReference type="Proteomes" id="UP001199469">
    <property type="component" value="Unassembled WGS sequence"/>
</dbReference>
<gene>
    <name evidence="2" type="ORF">LQ327_22670</name>
</gene>
<accession>A0ABS8PFI1</accession>
<organism evidence="2 3">
    <name type="scientific">Actinomycetospora endophytica</name>
    <dbReference type="NCBI Taxonomy" id="2291215"/>
    <lineage>
        <taxon>Bacteria</taxon>
        <taxon>Bacillati</taxon>
        <taxon>Actinomycetota</taxon>
        <taxon>Actinomycetes</taxon>
        <taxon>Pseudonocardiales</taxon>
        <taxon>Pseudonocardiaceae</taxon>
        <taxon>Actinomycetospora</taxon>
    </lineage>
</organism>
<protein>
    <submittedName>
        <fullName evidence="2">Uncharacterized protein</fullName>
    </submittedName>
</protein>